<reference evidence="3 4" key="1">
    <citation type="submission" date="2016-10" db="EMBL/GenBank/DDBJ databases">
        <authorList>
            <person name="de Groot N.N."/>
        </authorList>
    </citation>
    <scope>NUCLEOTIDE SEQUENCE [LARGE SCALE GENOMIC DNA]</scope>
    <source>
        <strain evidence="3 4">DSM 44637</strain>
    </source>
</reference>
<sequence>MIETRGREVPLSYVVTLLVGVALGFLLARFGDFIGRYPVESTLVAVLIAAVAVLAWACREMLQDLLRRDRPDGAEEADPAPVPRLSAHRPPNGVRR</sequence>
<evidence type="ECO:0000256" key="1">
    <source>
        <dbReference type="SAM" id="MobiDB-lite"/>
    </source>
</evidence>
<feature type="transmembrane region" description="Helical" evidence="2">
    <location>
        <begin position="37"/>
        <end position="58"/>
    </location>
</feature>
<evidence type="ECO:0000256" key="2">
    <source>
        <dbReference type="SAM" id="Phobius"/>
    </source>
</evidence>
<proteinExistence type="predicted"/>
<gene>
    <name evidence="3" type="ORF">SAMN05421854_102426</name>
</gene>
<keyword evidence="2" id="KW-1133">Transmembrane helix</keyword>
<dbReference type="OrthoDB" id="3635195at2"/>
<accession>A0A1I5IFP4</accession>
<name>A0A1I5IFP4_9PSEU</name>
<keyword evidence="2" id="KW-0812">Transmembrane</keyword>
<evidence type="ECO:0000313" key="4">
    <source>
        <dbReference type="Proteomes" id="UP000199137"/>
    </source>
</evidence>
<feature type="transmembrane region" description="Helical" evidence="2">
    <location>
        <begin position="12"/>
        <end position="31"/>
    </location>
</feature>
<dbReference type="RefSeq" id="WP_143132400.1">
    <property type="nucleotide sequence ID" value="NZ_FOWC01000002.1"/>
</dbReference>
<evidence type="ECO:0000313" key="3">
    <source>
        <dbReference type="EMBL" id="SFO59000.1"/>
    </source>
</evidence>
<dbReference type="AlphaFoldDB" id="A0A1I5IFP4"/>
<keyword evidence="2" id="KW-0472">Membrane</keyword>
<organism evidence="3 4">
    <name type="scientific">Amycolatopsis rubida</name>
    <dbReference type="NCBI Taxonomy" id="112413"/>
    <lineage>
        <taxon>Bacteria</taxon>
        <taxon>Bacillati</taxon>
        <taxon>Actinomycetota</taxon>
        <taxon>Actinomycetes</taxon>
        <taxon>Pseudonocardiales</taxon>
        <taxon>Pseudonocardiaceae</taxon>
        <taxon>Amycolatopsis</taxon>
    </lineage>
</organism>
<protein>
    <submittedName>
        <fullName evidence="3">Uncharacterized protein</fullName>
    </submittedName>
</protein>
<feature type="region of interest" description="Disordered" evidence="1">
    <location>
        <begin position="72"/>
        <end position="96"/>
    </location>
</feature>
<dbReference type="Proteomes" id="UP000199137">
    <property type="component" value="Unassembled WGS sequence"/>
</dbReference>
<dbReference type="EMBL" id="FOWC01000002">
    <property type="protein sequence ID" value="SFO59000.1"/>
    <property type="molecule type" value="Genomic_DNA"/>
</dbReference>